<evidence type="ECO:0000313" key="15">
    <source>
        <dbReference type="EMBL" id="PJR03242.1"/>
    </source>
</evidence>
<dbReference type="OrthoDB" id="9763310at2"/>
<evidence type="ECO:0000256" key="2">
    <source>
        <dbReference type="ARBA" id="ARBA00022723"/>
    </source>
</evidence>
<dbReference type="PANTHER" id="PTHR13710">
    <property type="entry name" value="DNA HELICASE RECQ FAMILY MEMBER"/>
    <property type="match status" value="1"/>
</dbReference>
<dbReference type="EC" id="5.6.2.4" evidence="10"/>
<accession>A0A2M9R315</accession>
<evidence type="ECO:0000256" key="11">
    <source>
        <dbReference type="ARBA" id="ARBA00044535"/>
    </source>
</evidence>
<keyword evidence="2" id="KW-0479">Metal-binding</keyword>
<dbReference type="InterPro" id="IPR032284">
    <property type="entry name" value="RecQ_Zn-bd"/>
</dbReference>
<evidence type="ECO:0000256" key="4">
    <source>
        <dbReference type="ARBA" id="ARBA00022801"/>
    </source>
</evidence>
<dbReference type="InterPro" id="IPR027417">
    <property type="entry name" value="P-loop_NTPase"/>
</dbReference>
<dbReference type="Pfam" id="PF00270">
    <property type="entry name" value="DEAD"/>
    <property type="match status" value="1"/>
</dbReference>
<dbReference type="GO" id="GO:0043138">
    <property type="term" value="F:3'-5' DNA helicase activity"/>
    <property type="evidence" value="ECO:0007669"/>
    <property type="project" value="UniProtKB-EC"/>
</dbReference>
<evidence type="ECO:0000256" key="8">
    <source>
        <dbReference type="ARBA" id="ARBA00023235"/>
    </source>
</evidence>
<comment type="catalytic activity">
    <reaction evidence="9">
        <text>Couples ATP hydrolysis with the unwinding of duplex DNA by translocating in the 3'-5' direction.</text>
        <dbReference type="EC" id="5.6.2.4"/>
    </reaction>
</comment>
<comment type="similarity">
    <text evidence="1">Belongs to the helicase family. RecQ subfamily.</text>
</comment>
<dbReference type="Proteomes" id="UP000231960">
    <property type="component" value="Unassembled WGS sequence"/>
</dbReference>
<dbReference type="GO" id="GO:0046872">
    <property type="term" value="F:metal ion binding"/>
    <property type="evidence" value="ECO:0007669"/>
    <property type="project" value="UniProtKB-KW"/>
</dbReference>
<evidence type="ECO:0000256" key="1">
    <source>
        <dbReference type="ARBA" id="ARBA00005446"/>
    </source>
</evidence>
<dbReference type="Gene3D" id="1.10.10.10">
    <property type="entry name" value="Winged helix-like DNA-binding domain superfamily/Winged helix DNA-binding domain"/>
    <property type="match status" value="1"/>
</dbReference>
<dbReference type="AlphaFoldDB" id="A0A2M9R315"/>
<keyword evidence="4" id="KW-0378">Hydrolase</keyword>
<evidence type="ECO:0000256" key="6">
    <source>
        <dbReference type="ARBA" id="ARBA00022840"/>
    </source>
</evidence>
<dbReference type="NCBIfam" id="TIGR00614">
    <property type="entry name" value="recQ_fam"/>
    <property type="match status" value="1"/>
</dbReference>
<reference evidence="15 16" key="1">
    <citation type="submission" date="2017-06" db="EMBL/GenBank/DDBJ databases">
        <title>Description of Avrilella dinanensis gen. nov. sp. nov.</title>
        <authorList>
            <person name="Leyer C."/>
            <person name="Sassi M."/>
            <person name="Minet J."/>
            <person name="Kayal S."/>
            <person name="Cattoir V."/>
        </authorList>
    </citation>
    <scope>NUCLEOTIDE SEQUENCE [LARGE SCALE GENOMIC DNA]</scope>
    <source>
        <strain evidence="15 16">UR159</strain>
    </source>
</reference>
<dbReference type="InterPro" id="IPR036388">
    <property type="entry name" value="WH-like_DNA-bd_sf"/>
</dbReference>
<dbReference type="Pfam" id="PF00271">
    <property type="entry name" value="Helicase_C"/>
    <property type="match status" value="1"/>
</dbReference>
<dbReference type="EMBL" id="NIPO01000001">
    <property type="protein sequence ID" value="PJR03242.1"/>
    <property type="molecule type" value="Genomic_DNA"/>
</dbReference>
<dbReference type="RefSeq" id="WP_100676811.1">
    <property type="nucleotide sequence ID" value="NZ_NIPO01000001.1"/>
</dbReference>
<name>A0A2M9R315_9FLAO</name>
<dbReference type="GO" id="GO:0030894">
    <property type="term" value="C:replisome"/>
    <property type="evidence" value="ECO:0007669"/>
    <property type="project" value="TreeGrafter"/>
</dbReference>
<keyword evidence="5" id="KW-0347">Helicase</keyword>
<keyword evidence="16" id="KW-1185">Reference proteome</keyword>
<keyword evidence="3" id="KW-0547">Nucleotide-binding</keyword>
<evidence type="ECO:0000256" key="9">
    <source>
        <dbReference type="ARBA" id="ARBA00034617"/>
    </source>
</evidence>
<evidence type="ECO:0000256" key="5">
    <source>
        <dbReference type="ARBA" id="ARBA00022806"/>
    </source>
</evidence>
<dbReference type="GO" id="GO:0006281">
    <property type="term" value="P:DNA repair"/>
    <property type="evidence" value="ECO:0007669"/>
    <property type="project" value="TreeGrafter"/>
</dbReference>
<dbReference type="InterPro" id="IPR004589">
    <property type="entry name" value="DNA_helicase_ATP-dep_RecQ"/>
</dbReference>
<dbReference type="Gene3D" id="3.40.50.300">
    <property type="entry name" value="P-loop containing nucleotide triphosphate hydrolases"/>
    <property type="match status" value="2"/>
</dbReference>
<gene>
    <name evidence="15" type="ORF">CDL10_01065</name>
</gene>
<keyword evidence="6" id="KW-0067">ATP-binding</keyword>
<feature type="domain" description="Helicase ATP-binding" evidence="13">
    <location>
        <begin position="25"/>
        <end position="193"/>
    </location>
</feature>
<dbReference type="GO" id="GO:0006310">
    <property type="term" value="P:DNA recombination"/>
    <property type="evidence" value="ECO:0007669"/>
    <property type="project" value="InterPro"/>
</dbReference>
<dbReference type="PROSITE" id="PS51194">
    <property type="entry name" value="HELICASE_CTER"/>
    <property type="match status" value="1"/>
</dbReference>
<dbReference type="InterPro" id="IPR014001">
    <property type="entry name" value="Helicase_ATP-bd"/>
</dbReference>
<evidence type="ECO:0000256" key="10">
    <source>
        <dbReference type="ARBA" id="ARBA00034808"/>
    </source>
</evidence>
<dbReference type="Pfam" id="PF16124">
    <property type="entry name" value="RecQ_Zn_bind"/>
    <property type="match status" value="1"/>
</dbReference>
<dbReference type="PANTHER" id="PTHR13710:SF105">
    <property type="entry name" value="ATP-DEPENDENT DNA HELICASE Q1"/>
    <property type="match status" value="1"/>
</dbReference>
<organism evidence="15 16">
    <name type="scientific">Avrilella dinanensis</name>
    <dbReference type="NCBI Taxonomy" id="2008672"/>
    <lineage>
        <taxon>Bacteria</taxon>
        <taxon>Pseudomonadati</taxon>
        <taxon>Bacteroidota</taxon>
        <taxon>Flavobacteriia</taxon>
        <taxon>Flavobacteriales</taxon>
        <taxon>Flavobacteriaceae</taxon>
        <taxon>Avrilella</taxon>
    </lineage>
</organism>
<dbReference type="GO" id="GO:0009378">
    <property type="term" value="F:four-way junction helicase activity"/>
    <property type="evidence" value="ECO:0007669"/>
    <property type="project" value="TreeGrafter"/>
</dbReference>
<dbReference type="GO" id="GO:0005524">
    <property type="term" value="F:ATP binding"/>
    <property type="evidence" value="ECO:0007669"/>
    <property type="project" value="UniProtKB-KW"/>
</dbReference>
<sequence length="631" mass="72568">MFEAEYILKKYWGFDSFRPPQEEIVKSVVSGQDVLAVLPTGAGKSVCYQVPAMMNDGITLVISPLVALIEDQVESLKQKGIKAVGLTGGLSQQDVFRIVDNCQYGHYKFLYLSPERLKQPFFLDKLAQLPVNLVAVDEAHCVSQWGHDFRPAFLDIIQLRNVLPNIPFIALTGSANDRVQQDIKQLLGLHEPEIFLKSFYRPEIIFSLHILDNVEETLIKILNKHPQPAIVYTRSRKYTVQIAQRLQSMGFACDYFHGGLTNDDKKKRLQDWLSEKKPIMVATNAFGMGIDKPNVKNVVHIQIPESIENYYQEAGRAGRNGQSSFATMLIHPAEIAHFDNRFARNILSKEDLLTVYKKFVNDQQIAYGEGLEGFYYLNLTTFCDKYALNATHTYQAFKFLDKESVLTLYEQNNRNTTIKFVLSTEETLNHFKNRPKEELLFEQIVHRYAGTSVIDTKINIGTLGKGTNLDKLTIVNILKQWHQAGICVFNDGDFDLMITLNEPRDDERTINRVAKDLKVQNQIKKEQHQAMSGYIDNSDECLYRKILDYFDEKKTERCGKCSACRRQAQKDYSKNHSNEITENIYAFLAENRSLEEISAYCQLEKELIIDLLSKMLEEDKIVFNPPYYHQK</sequence>
<comment type="caution">
    <text evidence="15">The sequence shown here is derived from an EMBL/GenBank/DDBJ whole genome shotgun (WGS) entry which is preliminary data.</text>
</comment>
<keyword evidence="7" id="KW-0238">DNA-binding</keyword>
<dbReference type="PROSITE" id="PS51192">
    <property type="entry name" value="HELICASE_ATP_BIND_1"/>
    <property type="match status" value="1"/>
</dbReference>
<keyword evidence="8" id="KW-0413">Isomerase</keyword>
<evidence type="ECO:0000256" key="3">
    <source>
        <dbReference type="ARBA" id="ARBA00022741"/>
    </source>
</evidence>
<proteinExistence type="inferred from homology"/>
<evidence type="ECO:0000259" key="13">
    <source>
        <dbReference type="PROSITE" id="PS51192"/>
    </source>
</evidence>
<dbReference type="GO" id="GO:0016787">
    <property type="term" value="F:hydrolase activity"/>
    <property type="evidence" value="ECO:0007669"/>
    <property type="project" value="UniProtKB-KW"/>
</dbReference>
<dbReference type="GO" id="GO:0003677">
    <property type="term" value="F:DNA binding"/>
    <property type="evidence" value="ECO:0007669"/>
    <property type="project" value="UniProtKB-KW"/>
</dbReference>
<dbReference type="SMART" id="SM00490">
    <property type="entry name" value="HELICc"/>
    <property type="match status" value="1"/>
</dbReference>
<evidence type="ECO:0000256" key="7">
    <source>
        <dbReference type="ARBA" id="ARBA00023125"/>
    </source>
</evidence>
<dbReference type="GO" id="GO:0043590">
    <property type="term" value="C:bacterial nucleoid"/>
    <property type="evidence" value="ECO:0007669"/>
    <property type="project" value="TreeGrafter"/>
</dbReference>
<evidence type="ECO:0000259" key="14">
    <source>
        <dbReference type="PROSITE" id="PS51194"/>
    </source>
</evidence>
<dbReference type="InterPro" id="IPR001650">
    <property type="entry name" value="Helicase_C-like"/>
</dbReference>
<evidence type="ECO:0000256" key="12">
    <source>
        <dbReference type="ARBA" id="ARBA00044550"/>
    </source>
</evidence>
<dbReference type="InterPro" id="IPR011545">
    <property type="entry name" value="DEAD/DEAH_box_helicase_dom"/>
</dbReference>
<dbReference type="GO" id="GO:0005737">
    <property type="term" value="C:cytoplasm"/>
    <property type="evidence" value="ECO:0007669"/>
    <property type="project" value="TreeGrafter"/>
</dbReference>
<dbReference type="SUPFAM" id="SSF52540">
    <property type="entry name" value="P-loop containing nucleoside triphosphate hydrolases"/>
    <property type="match status" value="1"/>
</dbReference>
<dbReference type="FunFam" id="3.40.50.300:FF:001389">
    <property type="entry name" value="ATP-dependent DNA helicase RecQ"/>
    <property type="match status" value="1"/>
</dbReference>
<dbReference type="CDD" id="cd17920">
    <property type="entry name" value="DEXHc_RecQ"/>
    <property type="match status" value="1"/>
</dbReference>
<dbReference type="SMART" id="SM00487">
    <property type="entry name" value="DEXDc"/>
    <property type="match status" value="1"/>
</dbReference>
<evidence type="ECO:0000313" key="16">
    <source>
        <dbReference type="Proteomes" id="UP000231960"/>
    </source>
</evidence>
<protein>
    <recommendedName>
        <fullName evidence="11">ATP-dependent DNA helicase RecQ</fullName>
        <ecNumber evidence="10">5.6.2.4</ecNumber>
    </recommendedName>
    <alternativeName>
        <fullName evidence="12">DNA 3'-5' helicase RecQ</fullName>
    </alternativeName>
</protein>
<feature type="domain" description="Helicase C-terminal" evidence="14">
    <location>
        <begin position="213"/>
        <end position="367"/>
    </location>
</feature>